<name>A0A1G2KGH0_9BACT</name>
<proteinExistence type="predicted"/>
<reference evidence="1 2" key="1">
    <citation type="journal article" date="2016" name="Nat. Commun.">
        <title>Thousands of microbial genomes shed light on interconnected biogeochemical processes in an aquifer system.</title>
        <authorList>
            <person name="Anantharaman K."/>
            <person name="Brown C.T."/>
            <person name="Hug L.A."/>
            <person name="Sharon I."/>
            <person name="Castelle C.J."/>
            <person name="Probst A.J."/>
            <person name="Thomas B.C."/>
            <person name="Singh A."/>
            <person name="Wilkins M.J."/>
            <person name="Karaoz U."/>
            <person name="Brodie E.L."/>
            <person name="Williams K.H."/>
            <person name="Hubbard S.S."/>
            <person name="Banfield J.F."/>
        </authorList>
    </citation>
    <scope>NUCLEOTIDE SEQUENCE [LARGE SCALE GENOMIC DNA]</scope>
</reference>
<organism evidence="1 2">
    <name type="scientific">Candidatus Sungbacteria bacterium RIFCSPHIGHO2_02_FULL_47_11</name>
    <dbReference type="NCBI Taxonomy" id="1802270"/>
    <lineage>
        <taxon>Bacteria</taxon>
        <taxon>Candidatus Sungiibacteriota</taxon>
    </lineage>
</organism>
<evidence type="ECO:0000313" key="2">
    <source>
        <dbReference type="Proteomes" id="UP000179023"/>
    </source>
</evidence>
<dbReference type="EMBL" id="MHQI01000062">
    <property type="protein sequence ID" value="OGZ98566.1"/>
    <property type="molecule type" value="Genomic_DNA"/>
</dbReference>
<protein>
    <recommendedName>
        <fullName evidence="3">Zinc-binding domain-containing protein</fullName>
    </recommendedName>
</protein>
<dbReference type="AlphaFoldDB" id="A0A1G2KGH0"/>
<sequence length="582" mass="67947">MNPEAKICRNCKNGFTIESEDFAFYEKIEVPPPTFCPDCRLQRRMLFRNERTFYKRTCDLCGKDIISSYAPEYTGPVYCQKCWWSDKWDPYSYGRDFDFSRPFFEQFKELFREAPVINIMNDDTVASTNCEYSYDWGFSKNIYLCTDGWYDENCLYSKYLCYDKDVMDSFYVNHSELVYELISSNKCARSKFLTLCFDCHDCVLGYDLRGCSNCAMCVGLRNKQYCILNRQYSKEEYFKKLGELHLDDRASLEKHKSEFHEFVLRFPRKYAYNLKSVECVGNMVTESRKSKDCFYAAGLENCRFLLEIDQAKECYDCNNTGKPELCYECVTPDNSRGNRFSIFCWKCMSAEYSNNCHSCNNVFGSTGLKHTSYAILNKRYSKESFDKLKDKIVEHMKKTDERGEFFPAALSPFAYDESAALEWFPLTESAARAKGYSWRGEKTRDYSITKKPSELPDNIMEVDDSILKEVIGCAHEGACGEKCTTAFRVVPAELELYRKFNVPIPALCPNCRYYARLRMRDPAKLWHRHCACVGVTSENRIYKNTAAHFHGDTHCPNEFETSYAPERPEIVYCESCYNSEIV</sequence>
<evidence type="ECO:0000313" key="1">
    <source>
        <dbReference type="EMBL" id="OGZ98566.1"/>
    </source>
</evidence>
<gene>
    <name evidence="1" type="ORF">A3C07_03860</name>
</gene>
<dbReference type="Proteomes" id="UP000179023">
    <property type="component" value="Unassembled WGS sequence"/>
</dbReference>
<evidence type="ECO:0008006" key="3">
    <source>
        <dbReference type="Google" id="ProtNLM"/>
    </source>
</evidence>
<accession>A0A1G2KGH0</accession>
<dbReference type="STRING" id="1802270.A3C07_03860"/>
<comment type="caution">
    <text evidence="1">The sequence shown here is derived from an EMBL/GenBank/DDBJ whole genome shotgun (WGS) entry which is preliminary data.</text>
</comment>